<comment type="caution">
    <text evidence="10">The sequence shown here is derived from an EMBL/GenBank/DDBJ whole genome shotgun (WGS) entry which is preliminary data.</text>
</comment>
<dbReference type="PANTHER" id="PTHR43489">
    <property type="entry name" value="ISOMERASE"/>
    <property type="match status" value="1"/>
</dbReference>
<evidence type="ECO:0000256" key="4">
    <source>
        <dbReference type="ARBA" id="ARBA00012570"/>
    </source>
</evidence>
<gene>
    <name evidence="10" type="ORF">JTE90_010540</name>
</gene>
<dbReference type="PANTHER" id="PTHR43489:SF6">
    <property type="entry name" value="HYDROXYPYRUVATE ISOMERASE-RELATED"/>
    <property type="match status" value="1"/>
</dbReference>
<comment type="catalytic activity">
    <reaction evidence="1 7">
        <text>3-hydroxypyruvate = 2-hydroxy-3-oxopropanoate</text>
        <dbReference type="Rhea" id="RHEA:11952"/>
        <dbReference type="ChEBI" id="CHEBI:17180"/>
        <dbReference type="ChEBI" id="CHEBI:57978"/>
        <dbReference type="EC" id="5.3.1.22"/>
    </reaction>
</comment>
<keyword evidence="6 7" id="KW-0413">Isomerase</keyword>
<feature type="active site" description="Proton donor/acceptor" evidence="8">
    <location>
        <position position="242"/>
    </location>
</feature>
<dbReference type="InterPro" id="IPR026040">
    <property type="entry name" value="HyI-like"/>
</dbReference>
<evidence type="ECO:0000256" key="5">
    <source>
        <dbReference type="ARBA" id="ARBA00017985"/>
    </source>
</evidence>
<evidence type="ECO:0000256" key="6">
    <source>
        <dbReference type="ARBA" id="ARBA00023235"/>
    </source>
</evidence>
<dbReference type="EMBL" id="JAFNEN010001564">
    <property type="protein sequence ID" value="KAG8173654.1"/>
    <property type="molecule type" value="Genomic_DNA"/>
</dbReference>
<dbReference type="GO" id="GO:0008903">
    <property type="term" value="F:hydroxypyruvate isomerase activity"/>
    <property type="evidence" value="ECO:0007669"/>
    <property type="project" value="UniProtKB-EC"/>
</dbReference>
<evidence type="ECO:0000313" key="10">
    <source>
        <dbReference type="EMBL" id="KAG8173654.1"/>
    </source>
</evidence>
<organism evidence="10 11">
    <name type="scientific">Oedothorax gibbosus</name>
    <dbReference type="NCBI Taxonomy" id="931172"/>
    <lineage>
        <taxon>Eukaryota</taxon>
        <taxon>Metazoa</taxon>
        <taxon>Ecdysozoa</taxon>
        <taxon>Arthropoda</taxon>
        <taxon>Chelicerata</taxon>
        <taxon>Arachnida</taxon>
        <taxon>Araneae</taxon>
        <taxon>Araneomorphae</taxon>
        <taxon>Entelegynae</taxon>
        <taxon>Araneoidea</taxon>
        <taxon>Linyphiidae</taxon>
        <taxon>Erigoninae</taxon>
        <taxon>Oedothorax</taxon>
    </lineage>
</organism>
<evidence type="ECO:0000259" key="9">
    <source>
        <dbReference type="Pfam" id="PF01261"/>
    </source>
</evidence>
<keyword evidence="11" id="KW-1185">Reference proteome</keyword>
<protein>
    <recommendedName>
        <fullName evidence="5 7">Putative hydroxypyruvate isomerase</fullName>
        <ecNumber evidence="4 7">5.3.1.22</ecNumber>
    </recommendedName>
</protein>
<comment type="function">
    <text evidence="2 7">Catalyzes the reversible isomerization between hydroxypyruvate and 2-hydroxy-3-oxopropanoate (also termed tartronate semialdehyde).</text>
</comment>
<dbReference type="Proteomes" id="UP000827092">
    <property type="component" value="Unassembled WGS sequence"/>
</dbReference>
<dbReference type="SUPFAM" id="SSF51658">
    <property type="entry name" value="Xylose isomerase-like"/>
    <property type="match status" value="1"/>
</dbReference>
<evidence type="ECO:0000256" key="8">
    <source>
        <dbReference type="PIRSR" id="PIRSR006241-50"/>
    </source>
</evidence>
<evidence type="ECO:0000256" key="2">
    <source>
        <dbReference type="ARBA" id="ARBA00002968"/>
    </source>
</evidence>
<comment type="similarity">
    <text evidence="3 7">Belongs to the hyi family.</text>
</comment>
<reference evidence="10 11" key="1">
    <citation type="journal article" date="2022" name="Nat. Ecol. Evol.">
        <title>A masculinizing supergene underlies an exaggerated male reproductive morph in a spider.</title>
        <authorList>
            <person name="Hendrickx F."/>
            <person name="De Corte Z."/>
            <person name="Sonet G."/>
            <person name="Van Belleghem S.M."/>
            <person name="Kostlbacher S."/>
            <person name="Vangestel C."/>
        </authorList>
    </citation>
    <scope>NUCLEOTIDE SEQUENCE [LARGE SCALE GENOMIC DNA]</scope>
    <source>
        <strain evidence="10">W744_W776</strain>
    </source>
</reference>
<dbReference type="EC" id="5.3.1.22" evidence="4 7"/>
<name>A0AAV6TPS6_9ARAC</name>
<dbReference type="AlphaFoldDB" id="A0AAV6TPS6"/>
<dbReference type="InterPro" id="IPR050417">
    <property type="entry name" value="Sugar_Epim/Isomerase"/>
</dbReference>
<dbReference type="Gene3D" id="3.20.20.150">
    <property type="entry name" value="Divalent-metal-dependent TIM barrel enzymes"/>
    <property type="match status" value="1"/>
</dbReference>
<dbReference type="Pfam" id="PF01261">
    <property type="entry name" value="AP_endonuc_2"/>
    <property type="match status" value="1"/>
</dbReference>
<proteinExistence type="inferred from homology"/>
<evidence type="ECO:0000256" key="3">
    <source>
        <dbReference type="ARBA" id="ARBA00005962"/>
    </source>
</evidence>
<sequence length="260" mass="29829">MRFAANVSMMFQNIRMLDRFQEAKRLGFSAIEAQWLYDFLIKDLREAREAADIPIVLINSPKCFEVFEPNSVGMACIPDQELNFLHSINLAVDYCKSLKCSKLHIMAGNLSDNSTFEECEQKYIKNLKTVSELLKLHNITGVIEPICKQVLPNYFMNSYENAVKYIKEVNSENIKLLLDVFHLHNIEGNVEEGVLKYLPYAGHIQVSQAPKRNEPFAEGPINYKNVFDILKTCGYTGEIGLEYIPTGPVPDFEWIKECKF</sequence>
<dbReference type="PIRSF" id="PIRSF006241">
    <property type="entry name" value="HyI"/>
    <property type="match status" value="1"/>
</dbReference>
<dbReference type="GO" id="GO:0046487">
    <property type="term" value="P:glyoxylate metabolic process"/>
    <property type="evidence" value="ECO:0007669"/>
    <property type="project" value="TreeGrafter"/>
</dbReference>
<evidence type="ECO:0000256" key="7">
    <source>
        <dbReference type="PIRNR" id="PIRNR006241"/>
    </source>
</evidence>
<evidence type="ECO:0000313" key="11">
    <source>
        <dbReference type="Proteomes" id="UP000827092"/>
    </source>
</evidence>
<feature type="domain" description="Xylose isomerase-like TIM barrel" evidence="9">
    <location>
        <begin position="20"/>
        <end position="257"/>
    </location>
</feature>
<dbReference type="InterPro" id="IPR013022">
    <property type="entry name" value="Xyl_isomerase-like_TIM-brl"/>
</dbReference>
<evidence type="ECO:0000256" key="1">
    <source>
        <dbReference type="ARBA" id="ARBA00000476"/>
    </source>
</evidence>
<dbReference type="InterPro" id="IPR036237">
    <property type="entry name" value="Xyl_isomerase-like_sf"/>
</dbReference>
<feature type="active site" description="Proton donor/acceptor" evidence="8">
    <location>
        <position position="144"/>
    </location>
</feature>
<accession>A0AAV6TPS6</accession>